<sequence length="728" mass="79486">MKPLPLRELCWDNPASTFFHPQTTSAVTLVDTKVRIGRPPQLTTITEDTLAALRGSRLPTPDVDITGDGYATLTFDTPAPIAFLWTNPVTASPISTHGIAPAANPSTHPPLAGTYGARTHTRAVPVDTAARDNTPAPPPSTPPRRTTHPRPGNCPSSATRLRSPDPTQTSEVESLQAAKEALTALVSASSAAFSTLDARLIEERHLREAAELLQAEDNRLRTKAHIRLNTAVAQHESQQAALAARLPYFESGASGLYLPTPTAPMPPVTDSSENLLVSEEDEPTALGQGPDNKWTRSRTNRWRQTNRGVSDQTDDTPATPLVWNMVDPEPTALVLLLSPLAAATHLLSPPPPLPPLLTPPLHPAIPVLTFGHLPDPYSSDSNNSELLDARTADALQPPPPNAPDTISPRKRHRRRTLRIQRLPLPPLRPTQPDTNSITCSGVNPSKKPTLVTQARHPHLIDSLRIASTNINKNTYGKLGDELATWFHASALDFLISPTPTFPHTRPHNSGPPHPVAASHLTLWPSVTTESASCMICWHARIDARRTSYFPSGRSISICVRLGKGSLLTLIGTYCQDPPAAHREATDQEWQWLAQATTQTTGHGTPHADDVVPQGTTDWLKAAVQNLYDILYTSAKIKWGGTSQTRKALNRAVAIQRTNRCTAQLHHLLRIHEATTPIMGTEYIRLAHMVEWYKWIRNPNLLPSTCLHRSDAIAIGDWWTAMPTAQANT</sequence>
<gene>
    <name evidence="2" type="ORF">H257_08145</name>
</gene>
<dbReference type="OrthoDB" id="142960at2759"/>
<evidence type="ECO:0000313" key="2">
    <source>
        <dbReference type="EMBL" id="ETV78654.1"/>
    </source>
</evidence>
<protein>
    <submittedName>
        <fullName evidence="2">Uncharacterized protein</fullName>
    </submittedName>
</protein>
<reference evidence="2" key="1">
    <citation type="submission" date="2013-12" db="EMBL/GenBank/DDBJ databases">
        <title>The Genome Sequence of Aphanomyces astaci APO3.</title>
        <authorList>
            <consortium name="The Broad Institute Genomics Platform"/>
            <person name="Russ C."/>
            <person name="Tyler B."/>
            <person name="van West P."/>
            <person name="Dieguez-Uribeondo J."/>
            <person name="Young S.K."/>
            <person name="Zeng Q."/>
            <person name="Gargeya S."/>
            <person name="Fitzgerald M."/>
            <person name="Abouelleil A."/>
            <person name="Alvarado L."/>
            <person name="Chapman S.B."/>
            <person name="Gainer-Dewar J."/>
            <person name="Goldberg J."/>
            <person name="Griggs A."/>
            <person name="Gujja S."/>
            <person name="Hansen M."/>
            <person name="Howarth C."/>
            <person name="Imamovic A."/>
            <person name="Ireland A."/>
            <person name="Larimer J."/>
            <person name="McCowan C."/>
            <person name="Murphy C."/>
            <person name="Pearson M."/>
            <person name="Poon T.W."/>
            <person name="Priest M."/>
            <person name="Roberts A."/>
            <person name="Saif S."/>
            <person name="Shea T."/>
            <person name="Sykes S."/>
            <person name="Wortman J."/>
            <person name="Nusbaum C."/>
            <person name="Birren B."/>
        </authorList>
    </citation>
    <scope>NUCLEOTIDE SEQUENCE [LARGE SCALE GENOMIC DNA]</scope>
    <source>
        <strain evidence="2">APO3</strain>
    </source>
</reference>
<proteinExistence type="predicted"/>
<evidence type="ECO:0000256" key="1">
    <source>
        <dbReference type="SAM" id="MobiDB-lite"/>
    </source>
</evidence>
<dbReference type="EMBL" id="KI913130">
    <property type="protein sequence ID" value="ETV78654.1"/>
    <property type="molecule type" value="Genomic_DNA"/>
</dbReference>
<feature type="compositionally biased region" description="Polar residues" evidence="1">
    <location>
        <begin position="433"/>
        <end position="443"/>
    </location>
</feature>
<name>W4GHZ9_APHAT</name>
<feature type="compositionally biased region" description="Basic residues" evidence="1">
    <location>
        <begin position="408"/>
        <end position="418"/>
    </location>
</feature>
<dbReference type="RefSeq" id="XP_009832235.1">
    <property type="nucleotide sequence ID" value="XM_009833933.1"/>
</dbReference>
<feature type="region of interest" description="Disordered" evidence="1">
    <location>
        <begin position="391"/>
        <end position="449"/>
    </location>
</feature>
<feature type="region of interest" description="Disordered" evidence="1">
    <location>
        <begin position="127"/>
        <end position="170"/>
    </location>
</feature>
<dbReference type="VEuPathDB" id="FungiDB:H257_08145"/>
<dbReference type="AlphaFoldDB" id="W4GHZ9"/>
<dbReference type="GeneID" id="20810141"/>
<organism evidence="2">
    <name type="scientific">Aphanomyces astaci</name>
    <name type="common">Crayfish plague agent</name>
    <dbReference type="NCBI Taxonomy" id="112090"/>
    <lineage>
        <taxon>Eukaryota</taxon>
        <taxon>Sar</taxon>
        <taxon>Stramenopiles</taxon>
        <taxon>Oomycota</taxon>
        <taxon>Saprolegniomycetes</taxon>
        <taxon>Saprolegniales</taxon>
        <taxon>Verrucalvaceae</taxon>
        <taxon>Aphanomyces</taxon>
    </lineage>
</organism>
<accession>W4GHZ9</accession>
<feature type="compositionally biased region" description="Polar residues" evidence="1">
    <location>
        <begin position="154"/>
        <end position="170"/>
    </location>
</feature>